<dbReference type="InterPro" id="IPR029044">
    <property type="entry name" value="Nucleotide-diphossugar_trans"/>
</dbReference>
<dbReference type="CDD" id="cd02518">
    <property type="entry name" value="GT2_SpsF"/>
    <property type="match status" value="1"/>
</dbReference>
<dbReference type="GO" id="GO:0005829">
    <property type="term" value="C:cytosol"/>
    <property type="evidence" value="ECO:0007669"/>
    <property type="project" value="TreeGrafter"/>
</dbReference>
<dbReference type="Gene3D" id="3.90.550.10">
    <property type="entry name" value="Spore Coat Polysaccharide Biosynthesis Protein SpsA, Chain A"/>
    <property type="match status" value="1"/>
</dbReference>
<dbReference type="EMBL" id="VFML01000001">
    <property type="protein sequence ID" value="TQJ04193.1"/>
    <property type="molecule type" value="Genomic_DNA"/>
</dbReference>
<dbReference type="InterPro" id="IPR003329">
    <property type="entry name" value="Cytidylyl_trans"/>
</dbReference>
<evidence type="ECO:0000313" key="1">
    <source>
        <dbReference type="EMBL" id="TQJ04193.1"/>
    </source>
</evidence>
<organism evidence="1 2">
    <name type="scientific">Amycolatopsis cihanbeyliensis</name>
    <dbReference type="NCBI Taxonomy" id="1128664"/>
    <lineage>
        <taxon>Bacteria</taxon>
        <taxon>Bacillati</taxon>
        <taxon>Actinomycetota</taxon>
        <taxon>Actinomycetes</taxon>
        <taxon>Pseudonocardiales</taxon>
        <taxon>Pseudonocardiaceae</taxon>
        <taxon>Amycolatopsis</taxon>
    </lineage>
</organism>
<reference evidence="1 2" key="1">
    <citation type="submission" date="2019-06" db="EMBL/GenBank/DDBJ databases">
        <title>Sequencing the genomes of 1000 actinobacteria strains.</title>
        <authorList>
            <person name="Klenk H.-P."/>
        </authorList>
    </citation>
    <scope>NUCLEOTIDE SEQUENCE [LARGE SCALE GENOMIC DNA]</scope>
    <source>
        <strain evidence="1 2">DSM 45679</strain>
    </source>
</reference>
<comment type="caution">
    <text evidence="1">The sequence shown here is derived from an EMBL/GenBank/DDBJ whole genome shotgun (WGS) entry which is preliminary data.</text>
</comment>
<dbReference type="Proteomes" id="UP000320876">
    <property type="component" value="Unassembled WGS sequence"/>
</dbReference>
<accession>A0A542DM70</accession>
<gene>
    <name evidence="1" type="ORF">FB471_3975</name>
</gene>
<name>A0A542DM70_AMYCI</name>
<dbReference type="Pfam" id="PF02348">
    <property type="entry name" value="CTP_transf_3"/>
    <property type="match status" value="1"/>
</dbReference>
<dbReference type="PANTHER" id="PTHR42866">
    <property type="entry name" value="3-DEOXY-MANNO-OCTULOSONATE CYTIDYLYLTRANSFERASE"/>
    <property type="match status" value="1"/>
</dbReference>
<dbReference type="PANTHER" id="PTHR42866:SF1">
    <property type="entry name" value="SPORE COAT POLYSACCHARIDE BIOSYNTHESIS PROTEIN SPSF"/>
    <property type="match status" value="1"/>
</dbReference>
<dbReference type="AlphaFoldDB" id="A0A542DM70"/>
<sequence length="245" mass="26141">MHAAPAVNVVIQARLSSTRLPGKVLRPLGGRSVLGWVVRAALAAPGVCRVVVATSDEPEDEAVAAEARRHGASAVRGPLEDVLARFQLAGELYPAAAVVRLTADCPLHDPALLGQVVALWRAQQDLDYVSTTLVRTLPRGFDAELVRTAVLAEQAAEPAGPHREHVTSGVKGRPDRYACSGVVIAPAADDLRVTLDTEEDWGVLEGVVAELGDRPPRWQEVVGLLRSRPDLVALNAHVEQKKVGR</sequence>
<dbReference type="SUPFAM" id="SSF53448">
    <property type="entry name" value="Nucleotide-diphospho-sugar transferases"/>
    <property type="match status" value="1"/>
</dbReference>
<protein>
    <submittedName>
        <fullName evidence="1">Spore coat polysaccharide biosynthesis protein SpsF</fullName>
    </submittedName>
</protein>
<keyword evidence="2" id="KW-1185">Reference proteome</keyword>
<proteinExistence type="predicted"/>
<evidence type="ECO:0000313" key="2">
    <source>
        <dbReference type="Proteomes" id="UP000320876"/>
    </source>
</evidence>